<dbReference type="InterPro" id="IPR022462">
    <property type="entry name" value="EpmB"/>
</dbReference>
<dbReference type="GO" id="GO:0051539">
    <property type="term" value="F:4 iron, 4 sulfur cluster binding"/>
    <property type="evidence" value="ECO:0007669"/>
    <property type="project" value="UniProtKB-KW"/>
</dbReference>
<dbReference type="GO" id="GO:0046872">
    <property type="term" value="F:metal ion binding"/>
    <property type="evidence" value="ECO:0007669"/>
    <property type="project" value="UniProtKB-KW"/>
</dbReference>
<dbReference type="Pfam" id="PF13353">
    <property type="entry name" value="Fer4_12"/>
    <property type="match status" value="1"/>
</dbReference>
<dbReference type="PANTHER" id="PTHR30538">
    <property type="entry name" value="LYSINE 2,3-AMINOMUTASE-RELATED"/>
    <property type="match status" value="1"/>
</dbReference>
<dbReference type="SFLD" id="SFLDS00029">
    <property type="entry name" value="Radical_SAM"/>
    <property type="match status" value="1"/>
</dbReference>
<evidence type="ECO:0000256" key="6">
    <source>
        <dbReference type="ARBA" id="ARBA00022485"/>
    </source>
</evidence>
<dbReference type="InterPro" id="IPR007197">
    <property type="entry name" value="rSAM"/>
</dbReference>
<dbReference type="CDD" id="cd01335">
    <property type="entry name" value="Radical_SAM"/>
    <property type="match status" value="1"/>
</dbReference>
<dbReference type="EMBL" id="CP001848">
    <property type="protein sequence ID" value="ADB17070.1"/>
    <property type="molecule type" value="Genomic_DNA"/>
</dbReference>
<evidence type="ECO:0000256" key="7">
    <source>
        <dbReference type="ARBA" id="ARBA00022691"/>
    </source>
</evidence>
<name>D2R4K4_PIRSD</name>
<dbReference type="AlphaFoldDB" id="D2R4K4"/>
<evidence type="ECO:0000256" key="5">
    <source>
        <dbReference type="ARBA" id="ARBA00022363"/>
    </source>
</evidence>
<dbReference type="InterPro" id="IPR013785">
    <property type="entry name" value="Aldolase_TIM"/>
</dbReference>
<organism evidence="17 18">
    <name type="scientific">Pirellula staleyi (strain ATCC 27377 / DSM 6068 / ICPB 4128)</name>
    <name type="common">Pirella staleyi</name>
    <dbReference type="NCBI Taxonomy" id="530564"/>
    <lineage>
        <taxon>Bacteria</taxon>
        <taxon>Pseudomonadati</taxon>
        <taxon>Planctomycetota</taxon>
        <taxon>Planctomycetia</taxon>
        <taxon>Pirellulales</taxon>
        <taxon>Pirellulaceae</taxon>
        <taxon>Pirellula</taxon>
    </lineage>
</organism>
<evidence type="ECO:0000313" key="17">
    <source>
        <dbReference type="EMBL" id="ADB17070.1"/>
    </source>
</evidence>
<evidence type="ECO:0000256" key="14">
    <source>
        <dbReference type="PIRSR" id="PIRSR603739-50"/>
    </source>
</evidence>
<evidence type="ECO:0000256" key="2">
    <source>
        <dbReference type="ARBA" id="ARBA00001933"/>
    </source>
</evidence>
<evidence type="ECO:0000256" key="15">
    <source>
        <dbReference type="SAM" id="MobiDB-lite"/>
    </source>
</evidence>
<evidence type="ECO:0000256" key="3">
    <source>
        <dbReference type="ARBA" id="ARBA00001966"/>
    </source>
</evidence>
<keyword evidence="6" id="KW-0004">4Fe-4S</keyword>
<dbReference type="InterPro" id="IPR003739">
    <property type="entry name" value="Lys_aminomutase/Glu_NH3_mut"/>
</dbReference>
<feature type="region of interest" description="Disordered" evidence="15">
    <location>
        <begin position="1"/>
        <end position="26"/>
    </location>
</feature>
<dbReference type="OrthoDB" id="9768064at2"/>
<comment type="catalytic activity">
    <reaction evidence="1">
        <text>L-lysine = D-beta-lysine</text>
        <dbReference type="Rhea" id="RHEA:44148"/>
        <dbReference type="ChEBI" id="CHEBI:32551"/>
        <dbReference type="ChEBI" id="CHEBI:84138"/>
    </reaction>
</comment>
<keyword evidence="9 14" id="KW-0663">Pyridoxal phosphate</keyword>
<comment type="cofactor">
    <cofactor evidence="3">
        <name>[4Fe-4S] cluster</name>
        <dbReference type="ChEBI" id="CHEBI:49883"/>
    </cofactor>
</comment>
<evidence type="ECO:0000259" key="16">
    <source>
        <dbReference type="PROSITE" id="PS51918"/>
    </source>
</evidence>
<keyword evidence="10" id="KW-0408">Iron</keyword>
<comment type="cofactor">
    <cofactor evidence="2 14">
        <name>pyridoxal 5'-phosphate</name>
        <dbReference type="ChEBI" id="CHEBI:597326"/>
    </cofactor>
</comment>
<dbReference type="InterPro" id="IPR058240">
    <property type="entry name" value="rSAM_sf"/>
</dbReference>
<keyword evidence="7" id="KW-0949">S-adenosyl-L-methionine</keyword>
<evidence type="ECO:0000256" key="11">
    <source>
        <dbReference type="ARBA" id="ARBA00023014"/>
    </source>
</evidence>
<dbReference type="SFLD" id="SFLDF00314">
    <property type="entry name" value="L-lysine_2_3-aminomutase_(yjeK"/>
    <property type="match status" value="1"/>
</dbReference>
<dbReference type="NCBIfam" id="TIGR03821">
    <property type="entry name" value="EFP_modif_epmB"/>
    <property type="match status" value="1"/>
</dbReference>
<dbReference type="PROSITE" id="PS51918">
    <property type="entry name" value="RADICAL_SAM"/>
    <property type="match status" value="1"/>
</dbReference>
<gene>
    <name evidence="17" type="ordered locus">Psta_2400</name>
</gene>
<keyword evidence="12 17" id="KW-0413">Isomerase</keyword>
<sequence>MQIVAGNRENVRSSSPGESSGGQGSIISASDWRKTLRESLRTLPELLEAVGLTKSPEHLAATSIAGPSGAIDPAFVPLDAAAEQFRVLVPGPYLSRIERGNPADPLLLQVLPVAGEMSSPADFLTDPVGDRESERLPGLLQKYDGRALMILSGSCAVHCRYCFRRHYPYDETPRGLAGWQPAIDEIAADESVQEVILSGGDPLTIVDSTLAELAHRFAEIPHLKRLRVHSRVPVVIPERVNDELIGWMRGTRLAPYMVVHINHPREIDSAVAAALARLVDAGIVVMNQAVLLRGVNDNFEALHELCETLVNMRVLPYYLSQLDRVAGAAHFLVEESRGRELIEQLRASLPGYAIPRYVAEIPGRSSKSPL</sequence>
<dbReference type="Gene3D" id="3.20.20.70">
    <property type="entry name" value="Aldolase class I"/>
    <property type="match status" value="1"/>
</dbReference>
<keyword evidence="11" id="KW-0411">Iron-sulfur</keyword>
<dbReference type="PANTHER" id="PTHR30538:SF1">
    <property type="entry name" value="L-LYSINE 2,3-AMINOMUTASE"/>
    <property type="match status" value="1"/>
</dbReference>
<dbReference type="SUPFAM" id="SSF102114">
    <property type="entry name" value="Radical SAM enzymes"/>
    <property type="match status" value="1"/>
</dbReference>
<keyword evidence="8" id="KW-0479">Metal-binding</keyword>
<dbReference type="GO" id="GO:0016853">
    <property type="term" value="F:isomerase activity"/>
    <property type="evidence" value="ECO:0007669"/>
    <property type="project" value="UniProtKB-KW"/>
</dbReference>
<keyword evidence="18" id="KW-1185">Reference proteome</keyword>
<dbReference type="SFLD" id="SFLDG01070">
    <property type="entry name" value="PLP-dependent"/>
    <property type="match status" value="1"/>
</dbReference>
<dbReference type="NCBIfam" id="TIGR00238">
    <property type="entry name" value="KamA family radical SAM protein"/>
    <property type="match status" value="1"/>
</dbReference>
<dbReference type="STRING" id="530564.Psta_2400"/>
<dbReference type="Proteomes" id="UP000001887">
    <property type="component" value="Chromosome"/>
</dbReference>
<evidence type="ECO:0000256" key="10">
    <source>
        <dbReference type="ARBA" id="ARBA00023004"/>
    </source>
</evidence>
<evidence type="ECO:0000313" key="18">
    <source>
        <dbReference type="Proteomes" id="UP000001887"/>
    </source>
</evidence>
<evidence type="ECO:0000256" key="12">
    <source>
        <dbReference type="ARBA" id="ARBA00023235"/>
    </source>
</evidence>
<evidence type="ECO:0000256" key="9">
    <source>
        <dbReference type="ARBA" id="ARBA00022898"/>
    </source>
</evidence>
<feature type="domain" description="Radical SAM core" evidence="16">
    <location>
        <begin position="141"/>
        <end position="353"/>
    </location>
</feature>
<protein>
    <recommendedName>
        <fullName evidence="5">L-lysine 2,3-aminomutase</fullName>
    </recommendedName>
    <alternativeName>
        <fullName evidence="13">EF-P post-translational modification enzyme B</fullName>
    </alternativeName>
</protein>
<dbReference type="HOGENOM" id="CLU_032161_2_0_0"/>
<evidence type="ECO:0000256" key="1">
    <source>
        <dbReference type="ARBA" id="ARBA00001352"/>
    </source>
</evidence>
<dbReference type="eggNOG" id="COG1509">
    <property type="taxonomic scope" value="Bacteria"/>
</dbReference>
<proteinExistence type="inferred from homology"/>
<dbReference type="KEGG" id="psl:Psta_2400"/>
<comment type="similarity">
    <text evidence="4">Belongs to the radical SAM superfamily. KamA family.</text>
</comment>
<evidence type="ECO:0000256" key="13">
    <source>
        <dbReference type="ARBA" id="ARBA00030756"/>
    </source>
</evidence>
<evidence type="ECO:0000256" key="4">
    <source>
        <dbReference type="ARBA" id="ARBA00008703"/>
    </source>
</evidence>
<reference evidence="17 18" key="1">
    <citation type="journal article" date="2009" name="Stand. Genomic Sci.">
        <title>Complete genome sequence of Pirellula staleyi type strain (ATCC 27377).</title>
        <authorList>
            <person name="Clum A."/>
            <person name="Tindall B.J."/>
            <person name="Sikorski J."/>
            <person name="Ivanova N."/>
            <person name="Mavrommatis K."/>
            <person name="Lucas S."/>
            <person name="Glavina del Rio T."/>
            <person name="Nolan M."/>
            <person name="Chen F."/>
            <person name="Tice H."/>
            <person name="Pitluck S."/>
            <person name="Cheng J.F."/>
            <person name="Chertkov O."/>
            <person name="Brettin T."/>
            <person name="Han C."/>
            <person name="Detter J.C."/>
            <person name="Kuske C."/>
            <person name="Bruce D."/>
            <person name="Goodwin L."/>
            <person name="Ovchinikova G."/>
            <person name="Pati A."/>
            <person name="Mikhailova N."/>
            <person name="Chen A."/>
            <person name="Palaniappan K."/>
            <person name="Land M."/>
            <person name="Hauser L."/>
            <person name="Chang Y.J."/>
            <person name="Jeffries C.D."/>
            <person name="Chain P."/>
            <person name="Rohde M."/>
            <person name="Goker M."/>
            <person name="Bristow J."/>
            <person name="Eisen J.A."/>
            <person name="Markowitz V."/>
            <person name="Hugenholtz P."/>
            <person name="Kyrpides N.C."/>
            <person name="Klenk H.P."/>
            <person name="Lapidus A."/>
        </authorList>
    </citation>
    <scope>NUCLEOTIDE SEQUENCE [LARGE SCALE GENOMIC DNA]</scope>
    <source>
        <strain evidence="18">ATCC 27377 / DSM 6068 / ICPB 4128</strain>
    </source>
</reference>
<feature type="modified residue" description="N6-(pyridoxal phosphate)lysine" evidence="14">
    <location>
        <position position="367"/>
    </location>
</feature>
<evidence type="ECO:0000256" key="8">
    <source>
        <dbReference type="ARBA" id="ARBA00022723"/>
    </source>
</evidence>
<accession>D2R4K4</accession>